<feature type="transmembrane region" description="Helical" evidence="5">
    <location>
        <begin position="167"/>
        <end position="186"/>
    </location>
</feature>
<dbReference type="EMBL" id="BPLQ01012064">
    <property type="protein sequence ID" value="GIY62207.1"/>
    <property type="molecule type" value="Genomic_DNA"/>
</dbReference>
<reference evidence="7 8" key="1">
    <citation type="submission" date="2021-06" db="EMBL/GenBank/DDBJ databases">
        <title>Caerostris darwini draft genome.</title>
        <authorList>
            <person name="Kono N."/>
            <person name="Arakawa K."/>
        </authorList>
    </citation>
    <scope>NUCLEOTIDE SEQUENCE [LARGE SCALE GENOMIC DNA]</scope>
</reference>
<accession>A0AAV4UWD3</accession>
<comment type="caution">
    <text evidence="7">The sequence shown here is derived from an EMBL/GenBank/DDBJ whole genome shotgun (WGS) entry which is preliminary data.</text>
</comment>
<keyword evidence="2" id="KW-1015">Disulfide bond</keyword>
<keyword evidence="5" id="KW-0472">Membrane</keyword>
<dbReference type="AlphaFoldDB" id="A0AAV4UWD3"/>
<dbReference type="PANTHER" id="PTHR12231">
    <property type="entry name" value="CTX-RELATED TYPE I TRANSMEMBRANE PROTEIN"/>
    <property type="match status" value="1"/>
</dbReference>
<protein>
    <submittedName>
        <fullName evidence="7">Ig-like domain-containing protein</fullName>
    </submittedName>
</protein>
<dbReference type="Gene3D" id="2.60.40.10">
    <property type="entry name" value="Immunoglobulins"/>
    <property type="match status" value="1"/>
</dbReference>
<feature type="domain" description="Ig-like" evidence="6">
    <location>
        <begin position="14"/>
        <end position="94"/>
    </location>
</feature>
<dbReference type="GO" id="GO:0043005">
    <property type="term" value="C:neuron projection"/>
    <property type="evidence" value="ECO:0007669"/>
    <property type="project" value="TreeGrafter"/>
</dbReference>
<evidence type="ECO:0000256" key="4">
    <source>
        <dbReference type="SAM" id="MobiDB-lite"/>
    </source>
</evidence>
<feature type="region of interest" description="Disordered" evidence="4">
    <location>
        <begin position="117"/>
        <end position="136"/>
    </location>
</feature>
<evidence type="ECO:0000256" key="3">
    <source>
        <dbReference type="ARBA" id="ARBA00023319"/>
    </source>
</evidence>
<organism evidence="7 8">
    <name type="scientific">Caerostris darwini</name>
    <dbReference type="NCBI Taxonomy" id="1538125"/>
    <lineage>
        <taxon>Eukaryota</taxon>
        <taxon>Metazoa</taxon>
        <taxon>Ecdysozoa</taxon>
        <taxon>Arthropoda</taxon>
        <taxon>Chelicerata</taxon>
        <taxon>Arachnida</taxon>
        <taxon>Araneae</taxon>
        <taxon>Araneomorphae</taxon>
        <taxon>Entelegynae</taxon>
        <taxon>Araneoidea</taxon>
        <taxon>Araneidae</taxon>
        <taxon>Caerostris</taxon>
    </lineage>
</organism>
<name>A0AAV4UWD3_9ARAC</name>
<evidence type="ECO:0000313" key="8">
    <source>
        <dbReference type="Proteomes" id="UP001054837"/>
    </source>
</evidence>
<dbReference type="SUPFAM" id="SSF48726">
    <property type="entry name" value="Immunoglobulin"/>
    <property type="match status" value="1"/>
</dbReference>
<dbReference type="InterPro" id="IPR003599">
    <property type="entry name" value="Ig_sub"/>
</dbReference>
<keyword evidence="1" id="KW-0677">Repeat</keyword>
<dbReference type="PROSITE" id="PS50835">
    <property type="entry name" value="IG_LIKE"/>
    <property type="match status" value="1"/>
</dbReference>
<keyword evidence="8" id="KW-1185">Reference proteome</keyword>
<dbReference type="InterPro" id="IPR036179">
    <property type="entry name" value="Ig-like_dom_sf"/>
</dbReference>
<dbReference type="SMART" id="SM00409">
    <property type="entry name" value="IG"/>
    <property type="match status" value="1"/>
</dbReference>
<dbReference type="InterPro" id="IPR013783">
    <property type="entry name" value="Ig-like_fold"/>
</dbReference>
<gene>
    <name evidence="7" type="primary">AVEN_209338_1</name>
    <name evidence="7" type="ORF">CDAR_586061</name>
</gene>
<evidence type="ECO:0000256" key="1">
    <source>
        <dbReference type="ARBA" id="ARBA00022737"/>
    </source>
</evidence>
<evidence type="ECO:0000313" key="7">
    <source>
        <dbReference type="EMBL" id="GIY62207.1"/>
    </source>
</evidence>
<evidence type="ECO:0000256" key="2">
    <source>
        <dbReference type="ARBA" id="ARBA00023157"/>
    </source>
</evidence>
<evidence type="ECO:0000259" key="6">
    <source>
        <dbReference type="PROSITE" id="PS50835"/>
    </source>
</evidence>
<dbReference type="InterPro" id="IPR007110">
    <property type="entry name" value="Ig-like_dom"/>
</dbReference>
<dbReference type="Proteomes" id="UP001054837">
    <property type="component" value="Unassembled WGS sequence"/>
</dbReference>
<dbReference type="PANTHER" id="PTHR12231:SF253">
    <property type="entry name" value="DPR-INTERACTING PROTEIN ETA, ISOFORM B-RELATED"/>
    <property type="match status" value="1"/>
</dbReference>
<sequence>MMWVPNQLIGAPVGGNVTLECTSEAFPDSLNYWSRIKDIVVSDINENGRMKAIFRIMSYKVHMLLIIYPVMPSDFGLYQCFAKNSLGTTEGTIRLYEIHPPQPIKEPSTAQIHRFYGYSENPPGPTPPRDDADYSEETNKVAVEDVTETSSMLKPKKDYLDNKAGSLAARHVVFLVCTMLVLPLMFRRGT</sequence>
<keyword evidence="5" id="KW-1133">Transmembrane helix</keyword>
<keyword evidence="3" id="KW-0393">Immunoglobulin domain</keyword>
<dbReference type="InterPro" id="IPR051170">
    <property type="entry name" value="Neural/epithelial_adhesion"/>
</dbReference>
<evidence type="ECO:0000256" key="5">
    <source>
        <dbReference type="SAM" id="Phobius"/>
    </source>
</evidence>
<proteinExistence type="predicted"/>
<keyword evidence="5" id="KW-0812">Transmembrane</keyword>
<dbReference type="Pfam" id="PF13927">
    <property type="entry name" value="Ig_3"/>
    <property type="match status" value="1"/>
</dbReference>